<dbReference type="SMART" id="SM00360">
    <property type="entry name" value="RRM"/>
    <property type="match status" value="3"/>
</dbReference>
<dbReference type="GO" id="GO:0006397">
    <property type="term" value="P:mRNA processing"/>
    <property type="evidence" value="ECO:0007669"/>
    <property type="project" value="UniProtKB-KW"/>
</dbReference>
<dbReference type="CDD" id="cd12232">
    <property type="entry name" value="RRM3_U2AF65"/>
    <property type="match status" value="1"/>
</dbReference>
<dbReference type="PANTHER" id="PTHR23139">
    <property type="entry name" value="RNA-BINDING PROTEIN"/>
    <property type="match status" value="1"/>
</dbReference>
<feature type="domain" description="RRM" evidence="6">
    <location>
        <begin position="124"/>
        <end position="208"/>
    </location>
</feature>
<evidence type="ECO:0000256" key="3">
    <source>
        <dbReference type="ARBA" id="ARBA00023187"/>
    </source>
</evidence>
<sequence length="623" mass="72774">MSGRGPRRHRSSSRQSRHESYSDRRDDYNDRDYYRERRDYHERHRDRYESHYDNRPRDRYDSPKRRYYDKEDRSPPRHDERRKARSPSLSPLGKKIKSRWDEQPVADASLLQQQLNVHQEKGSRRVYVGNINTTTTEQDIVEAFNDAMRRGDYVDKNDKSDIIVSTEVNYEKSYAFIEFRTFDQAVKALSLDGLTIKGASVKVRRPKDFNPVLPFISSLSQLMEVGTTKPRDGVMYMGNIPLQMSDEQIQKKLENLNPLKKYVVVRDPSLGAPQGKCYCLFEYQNPEYKDKVLAFNGIILGGDKIEVCSGLEGFKHFPTAALNELCMKMFPQRTDIITATLLNSSVGYSDVFERVLHNSEDLSQYECTRVIVLFNMFFPEDLNNEQRYIELVDDIREACIAYGEVISISIPRPTETNKRPSGIGRAFVEFKDVEMAKTCWREIVKRRYDNRQIVAGFYSESKYNSRSFGYVTEEKEDEEERVEKAEKNEQPTTDLNKEVPKQDDLFVPTQNSLNLMEEEKKEAKDEKIEEHEDFSPTEKMEEDLKNVESVIKTDLCHMKQDSPKVLEDNVQIEEITSEKHETKMVEECKQESQGPNELCVNHHEEDEGDAFEAINDFIQSPKK</sequence>
<dbReference type="SUPFAM" id="SSF54928">
    <property type="entry name" value="RNA-binding domain, RBD"/>
    <property type="match status" value="3"/>
</dbReference>
<dbReference type="InterPro" id="IPR035979">
    <property type="entry name" value="RBD_domain_sf"/>
</dbReference>
<feature type="region of interest" description="Disordered" evidence="5">
    <location>
        <begin position="518"/>
        <end position="539"/>
    </location>
</feature>
<accession>A0A0A1TV81</accession>
<evidence type="ECO:0000256" key="2">
    <source>
        <dbReference type="ARBA" id="ARBA00022884"/>
    </source>
</evidence>
<feature type="domain" description="RRM" evidence="6">
    <location>
        <begin position="233"/>
        <end position="307"/>
    </location>
</feature>
<feature type="compositionally biased region" description="Basic and acidic residues" evidence="5">
    <location>
        <begin position="481"/>
        <end position="499"/>
    </location>
</feature>
<feature type="region of interest" description="Disordered" evidence="5">
    <location>
        <begin position="471"/>
        <end position="499"/>
    </location>
</feature>
<dbReference type="KEGG" id="eiv:EIN_064720"/>
<protein>
    <submittedName>
        <fullName evidence="7">Splicing factor u2af large subunit, putative</fullName>
    </submittedName>
</protein>
<dbReference type="Proteomes" id="UP000014680">
    <property type="component" value="Unassembled WGS sequence"/>
</dbReference>
<dbReference type="PROSITE" id="PS50102">
    <property type="entry name" value="RRM"/>
    <property type="match status" value="2"/>
</dbReference>
<dbReference type="OMA" id="YMMIISN"/>
<evidence type="ECO:0000259" key="6">
    <source>
        <dbReference type="PROSITE" id="PS50102"/>
    </source>
</evidence>
<dbReference type="GO" id="GO:0003723">
    <property type="term" value="F:RNA binding"/>
    <property type="evidence" value="ECO:0007669"/>
    <property type="project" value="UniProtKB-UniRule"/>
</dbReference>
<dbReference type="InterPro" id="IPR000504">
    <property type="entry name" value="RRM_dom"/>
</dbReference>
<evidence type="ECO:0000313" key="8">
    <source>
        <dbReference type="Proteomes" id="UP000014680"/>
    </source>
</evidence>
<reference evidence="7 8" key="1">
    <citation type="submission" date="2012-10" db="EMBL/GenBank/DDBJ databases">
        <authorList>
            <person name="Zafar N."/>
            <person name="Inman J."/>
            <person name="Hall N."/>
            <person name="Lorenzi H."/>
            <person name="Caler E."/>
        </authorList>
    </citation>
    <scope>NUCLEOTIDE SEQUENCE [LARGE SCALE GENOMIC DNA]</scope>
    <source>
        <strain evidence="7 8">IP1</strain>
    </source>
</reference>
<dbReference type="Pfam" id="PF00076">
    <property type="entry name" value="RRM_1"/>
    <property type="match status" value="3"/>
</dbReference>
<dbReference type="AlphaFoldDB" id="A0A0A1TV81"/>
<keyword evidence="3" id="KW-0508">mRNA splicing</keyword>
<dbReference type="VEuPathDB" id="AmoebaDB:EIN_064720"/>
<dbReference type="OrthoDB" id="10266058at2759"/>
<organism evidence="7 8">
    <name type="scientific">Entamoeba invadens IP1</name>
    <dbReference type="NCBI Taxonomy" id="370355"/>
    <lineage>
        <taxon>Eukaryota</taxon>
        <taxon>Amoebozoa</taxon>
        <taxon>Evosea</taxon>
        <taxon>Archamoebae</taxon>
        <taxon>Mastigamoebida</taxon>
        <taxon>Entamoebidae</taxon>
        <taxon>Entamoeba</taxon>
    </lineage>
</organism>
<name>A0A0A1TV81_ENTIV</name>
<keyword evidence="1" id="KW-0507">mRNA processing</keyword>
<gene>
    <name evidence="7" type="ORF">EIN_064720</name>
</gene>
<feature type="region of interest" description="Disordered" evidence="5">
    <location>
        <begin position="1"/>
        <end position="98"/>
    </location>
</feature>
<dbReference type="FunFam" id="3.30.70.330:FF:000097">
    <property type="entry name" value="U2 snRNP auxiliary factor large subunit"/>
    <property type="match status" value="1"/>
</dbReference>
<dbReference type="InterPro" id="IPR012677">
    <property type="entry name" value="Nucleotide-bd_a/b_plait_sf"/>
</dbReference>
<keyword evidence="2 4" id="KW-0694">RNA-binding</keyword>
<keyword evidence="8" id="KW-1185">Reference proteome</keyword>
<feature type="compositionally biased region" description="Basic and acidic residues" evidence="5">
    <location>
        <begin position="16"/>
        <end position="82"/>
    </location>
</feature>
<evidence type="ECO:0000256" key="4">
    <source>
        <dbReference type="PROSITE-ProRule" id="PRU00176"/>
    </source>
</evidence>
<dbReference type="GO" id="GO:0008380">
    <property type="term" value="P:RNA splicing"/>
    <property type="evidence" value="ECO:0007669"/>
    <property type="project" value="UniProtKB-KW"/>
</dbReference>
<dbReference type="EMBL" id="KB207140">
    <property type="protein sequence ID" value="ELP84237.1"/>
    <property type="molecule type" value="Genomic_DNA"/>
</dbReference>
<dbReference type="Gene3D" id="3.30.70.330">
    <property type="match status" value="3"/>
</dbReference>
<proteinExistence type="predicted"/>
<dbReference type="RefSeq" id="XP_004183583.1">
    <property type="nucleotide sequence ID" value="XM_004183535.1"/>
</dbReference>
<evidence type="ECO:0000256" key="1">
    <source>
        <dbReference type="ARBA" id="ARBA00022664"/>
    </source>
</evidence>
<evidence type="ECO:0000313" key="7">
    <source>
        <dbReference type="EMBL" id="ELP84237.1"/>
    </source>
</evidence>
<evidence type="ECO:0000256" key="5">
    <source>
        <dbReference type="SAM" id="MobiDB-lite"/>
    </source>
</evidence>
<feature type="compositionally biased region" description="Basic residues" evidence="5">
    <location>
        <begin position="1"/>
        <end position="12"/>
    </location>
</feature>
<dbReference type="GeneID" id="14883221"/>